<keyword evidence="2" id="KW-1185">Reference proteome</keyword>
<proteinExistence type="predicted"/>
<dbReference type="GeneID" id="41328900"/>
<evidence type="ECO:0000313" key="1">
    <source>
        <dbReference type="EMBL" id="QEE15079.1"/>
    </source>
</evidence>
<sequence length="65" mass="8093">MPNRNFMIWKDLNQEKHPYFQPYFHPYGFFAKHPDMKKDNDGFWRFNTLKQEIPLMFSIKARKPE</sequence>
<accession>A0A5B9D7E1</accession>
<dbReference type="AlphaFoldDB" id="A0A5B9D7E1"/>
<dbReference type="KEGG" id="psyt:DSAG12_00902"/>
<dbReference type="RefSeq" id="WP_147662003.1">
    <property type="nucleotide sequence ID" value="NZ_CP042905.2"/>
</dbReference>
<reference evidence="1 2" key="1">
    <citation type="journal article" date="2020" name="Nature">
        <title>Isolation of an archaeon at the prokaryote-eukaryote interface.</title>
        <authorList>
            <person name="Imachi H."/>
            <person name="Nobu M.K."/>
            <person name="Nakahara N."/>
            <person name="Morono Y."/>
            <person name="Ogawara M."/>
            <person name="Takaki Y."/>
            <person name="Takano Y."/>
            <person name="Uematsu K."/>
            <person name="Ikuta T."/>
            <person name="Ito M."/>
            <person name="Matsui Y."/>
            <person name="Miyazaki M."/>
            <person name="Murata K."/>
            <person name="Saito Y."/>
            <person name="Sakai S."/>
            <person name="Song C."/>
            <person name="Tasumi E."/>
            <person name="Yamanaka Y."/>
            <person name="Yamaguchi T."/>
            <person name="Kamagata Y."/>
            <person name="Tamaki H."/>
            <person name="Takai K."/>
        </authorList>
    </citation>
    <scope>NUCLEOTIDE SEQUENCE [LARGE SCALE GENOMIC DNA]</scope>
    <source>
        <strain evidence="1 2">MK-D1</strain>
    </source>
</reference>
<evidence type="ECO:0000313" key="2">
    <source>
        <dbReference type="Proteomes" id="UP000321408"/>
    </source>
</evidence>
<protein>
    <submittedName>
        <fullName evidence="1">Uncharacterized protein</fullName>
    </submittedName>
</protein>
<organism evidence="1 2">
    <name type="scientific">Promethearchaeum syntrophicum</name>
    <dbReference type="NCBI Taxonomy" id="2594042"/>
    <lineage>
        <taxon>Archaea</taxon>
        <taxon>Promethearchaeati</taxon>
        <taxon>Promethearchaeota</taxon>
        <taxon>Promethearchaeia</taxon>
        <taxon>Promethearchaeales</taxon>
        <taxon>Promethearchaeaceae</taxon>
        <taxon>Promethearchaeum</taxon>
    </lineage>
</organism>
<dbReference type="Proteomes" id="UP000321408">
    <property type="component" value="Chromosome"/>
</dbReference>
<name>A0A5B9D7E1_9ARCH</name>
<gene>
    <name evidence="1" type="ORF">DSAG12_00902</name>
</gene>
<reference evidence="1 2" key="2">
    <citation type="journal article" date="2024" name="Int. J. Syst. Evol. Microbiol.">
        <title>Promethearchaeum syntrophicum gen. nov., sp. nov., an anaerobic, obligately syntrophic archaeon, the first isolate of the lineage 'Asgard' archaea, and proposal of the new archaeal phylum Promethearchaeota phyl. nov. and kingdom Promethearchaeati regn. nov.</title>
        <authorList>
            <person name="Imachi H."/>
            <person name="Nobu M.K."/>
            <person name="Kato S."/>
            <person name="Takaki Y."/>
            <person name="Miyazaki M."/>
            <person name="Miyata M."/>
            <person name="Ogawara M."/>
            <person name="Saito Y."/>
            <person name="Sakai S."/>
            <person name="Tahara Y.O."/>
            <person name="Takano Y."/>
            <person name="Tasumi E."/>
            <person name="Uematsu K."/>
            <person name="Yoshimura T."/>
            <person name="Itoh T."/>
            <person name="Ohkuma M."/>
            <person name="Takai K."/>
        </authorList>
    </citation>
    <scope>NUCLEOTIDE SEQUENCE [LARGE SCALE GENOMIC DNA]</scope>
    <source>
        <strain evidence="1 2">MK-D1</strain>
    </source>
</reference>
<dbReference type="EMBL" id="CP042905">
    <property type="protein sequence ID" value="QEE15079.1"/>
    <property type="molecule type" value="Genomic_DNA"/>
</dbReference>